<dbReference type="InterPro" id="IPR002921">
    <property type="entry name" value="Fungal_lipase-type"/>
</dbReference>
<feature type="compositionally biased region" description="Low complexity" evidence="1">
    <location>
        <begin position="794"/>
        <end position="804"/>
    </location>
</feature>
<feature type="region of interest" description="Disordered" evidence="1">
    <location>
        <begin position="785"/>
        <end position="913"/>
    </location>
</feature>
<dbReference type="Gene3D" id="3.40.50.1820">
    <property type="entry name" value="alpha/beta hydrolase"/>
    <property type="match status" value="1"/>
</dbReference>
<feature type="compositionally biased region" description="Low complexity" evidence="1">
    <location>
        <begin position="1"/>
        <end position="21"/>
    </location>
</feature>
<feature type="domain" description="Fungal lipase-type" evidence="3">
    <location>
        <begin position="515"/>
        <end position="657"/>
    </location>
</feature>
<dbReference type="Pfam" id="PF01764">
    <property type="entry name" value="Lipase_3"/>
    <property type="match status" value="1"/>
</dbReference>
<feature type="transmembrane region" description="Helical" evidence="2">
    <location>
        <begin position="64"/>
        <end position="84"/>
    </location>
</feature>
<sequence>MEAAGSGASHASDSSLASRDAVPTDRPPDDFLGAGFAIGSHFAQDREVLLRLEVMEARELRTTASLMTIVVLAGVTGFVTLVVLKNTLQEGALLKNDVLATINIVLGCMLFTVTTSVTIVMAERIARCRRRGMRWSKRRQRICAIYLLHAVLQMFQEFFWLAPNVYMLVVPCGWFHRFPGYCMALRWSCLNLVFLVFVITGHNTNPWTDKDGKCLGTKDGLVLDAPQLRMHYPKLILAAVFQIPYIVVMVALGLPLSSPEQYVLARIGNSCRDWEYKCSPPPVVQIATLNASALLVVYLALYVYLIHRGFKLLKSRSYTTFRVGNILVRLQANRTISAFTVVIITIAILWYVGASSCTSFFFAFQGFLPMQIMLSALVIADCVAFMPASPSARDPVLQATLGVFAWTEEEKPAKLACRAAHAETAATAKMLAREPMFCFETALKALYWSILVYRYEQSAPDQTRDPVRGSKGAARMPRYTPLAGMAMFGLQQVQLYWERALDTKVLIGWGGDTVVVSCRGTASFRNALSDIQAWRVRHPPRRGTWWLGRSPLVHRGFMRAWAANGLAKRVVAAIRQAVAGSGVPASCMRVLITGHSLGGAMAILAAHDVASQCGVPNVQVYTFGAPRPGDTNFARECNQLIPDMWHIINDADAVPRVGKFGNLFRRPGQRVIVDYQGDIVVRPSPHEIQLRSGHNPGHHFLASYRRALLAVMRAQFGNKALPGGRVAVQALMAQRELGEFLAAFGVSEAALAGHVAAARARSAGCRLRLGSIGFGRKVRVSMAASAEDGEAGKRPSAAAAEAAQPPSPSPPPVVAAEAAAAPAIGPRRGWAPPLAPAAEPAAQAAAAGADTPKARVSPSKLPSPFFSVEEAPHEGEDAEEEGKGSGLGSVDAAGSCRPSVEEGSAAEREAGVPAPEWGFPGGLGMQAPLAPLLVARESVLLGEPAPMQQAIPATPAARVLRRLTSLGSAAVTPTVGRDPVSGAVSEAGSARGGSPAKRLRTQRSLGVMLGIRSDPGRPSEDEQGPPGGPPRERDAPLPVPLRSQRSLAVMLGIRQDPGEALSDDDVERPDPNPDFDATDFFAASPGEAKGLESVEAAALPSEDGVQASGETARFEDWLYYAAWWPPKATPLHLPGEYCCEAVTGGGAQRSRPG</sequence>
<dbReference type="GO" id="GO:0006629">
    <property type="term" value="P:lipid metabolic process"/>
    <property type="evidence" value="ECO:0007669"/>
    <property type="project" value="InterPro"/>
</dbReference>
<dbReference type="AlphaFoldDB" id="A0AAW1S1M8"/>
<feature type="region of interest" description="Disordered" evidence="1">
    <location>
        <begin position="1"/>
        <end position="23"/>
    </location>
</feature>
<dbReference type="Proteomes" id="UP001445335">
    <property type="component" value="Unassembled WGS sequence"/>
</dbReference>
<feature type="transmembrane region" description="Helical" evidence="2">
    <location>
        <begin position="283"/>
        <end position="306"/>
    </location>
</feature>
<protein>
    <recommendedName>
        <fullName evidence="3">Fungal lipase-type domain-containing protein</fullName>
    </recommendedName>
</protein>
<evidence type="ECO:0000256" key="2">
    <source>
        <dbReference type="SAM" id="Phobius"/>
    </source>
</evidence>
<keyword evidence="2" id="KW-0812">Transmembrane</keyword>
<evidence type="ECO:0000256" key="1">
    <source>
        <dbReference type="SAM" id="MobiDB-lite"/>
    </source>
</evidence>
<proteinExistence type="predicted"/>
<keyword evidence="2" id="KW-0472">Membrane</keyword>
<dbReference type="PANTHER" id="PTHR45856">
    <property type="entry name" value="ALPHA/BETA-HYDROLASES SUPERFAMILY PROTEIN"/>
    <property type="match status" value="1"/>
</dbReference>
<gene>
    <name evidence="4" type="ORF">WJX81_003972</name>
</gene>
<feature type="transmembrane region" description="Helical" evidence="2">
    <location>
        <begin position="178"/>
        <end position="200"/>
    </location>
</feature>
<feature type="compositionally biased region" description="Low complexity" evidence="1">
    <location>
        <begin position="814"/>
        <end position="851"/>
    </location>
</feature>
<dbReference type="EMBL" id="JALJOU010000017">
    <property type="protein sequence ID" value="KAK9839246.1"/>
    <property type="molecule type" value="Genomic_DNA"/>
</dbReference>
<feature type="transmembrane region" description="Helical" evidence="2">
    <location>
        <begin position="235"/>
        <end position="256"/>
    </location>
</feature>
<evidence type="ECO:0000313" key="5">
    <source>
        <dbReference type="Proteomes" id="UP001445335"/>
    </source>
</evidence>
<keyword evidence="5" id="KW-1185">Reference proteome</keyword>
<evidence type="ECO:0000259" key="3">
    <source>
        <dbReference type="Pfam" id="PF01764"/>
    </source>
</evidence>
<comment type="caution">
    <text evidence="4">The sequence shown here is derived from an EMBL/GenBank/DDBJ whole genome shotgun (WGS) entry which is preliminary data.</text>
</comment>
<dbReference type="SUPFAM" id="SSF53474">
    <property type="entry name" value="alpha/beta-Hydrolases"/>
    <property type="match status" value="1"/>
</dbReference>
<feature type="region of interest" description="Disordered" evidence="1">
    <location>
        <begin position="971"/>
        <end position="1039"/>
    </location>
</feature>
<dbReference type="PANTHER" id="PTHR45856:SF24">
    <property type="entry name" value="FUNGAL LIPASE-LIKE DOMAIN-CONTAINING PROTEIN"/>
    <property type="match status" value="1"/>
</dbReference>
<feature type="region of interest" description="Disordered" evidence="1">
    <location>
        <begin position="1056"/>
        <end position="1081"/>
    </location>
</feature>
<feature type="transmembrane region" description="Helical" evidence="2">
    <location>
        <begin position="336"/>
        <end position="354"/>
    </location>
</feature>
<accession>A0AAW1S1M8</accession>
<feature type="transmembrane region" description="Helical" evidence="2">
    <location>
        <begin position="143"/>
        <end position="166"/>
    </location>
</feature>
<dbReference type="InterPro" id="IPR029058">
    <property type="entry name" value="AB_hydrolase_fold"/>
</dbReference>
<keyword evidence="2" id="KW-1133">Transmembrane helix</keyword>
<dbReference type="CDD" id="cd00519">
    <property type="entry name" value="Lipase_3"/>
    <property type="match status" value="1"/>
</dbReference>
<name>A0AAW1S1M8_9CHLO</name>
<evidence type="ECO:0000313" key="4">
    <source>
        <dbReference type="EMBL" id="KAK9839246.1"/>
    </source>
</evidence>
<dbReference type="InterPro" id="IPR051218">
    <property type="entry name" value="Sec_MonoDiacylglyc_Lipase"/>
</dbReference>
<reference evidence="4 5" key="1">
    <citation type="journal article" date="2024" name="Nat. Commun.">
        <title>Phylogenomics reveals the evolutionary origins of lichenization in chlorophyte algae.</title>
        <authorList>
            <person name="Puginier C."/>
            <person name="Libourel C."/>
            <person name="Otte J."/>
            <person name="Skaloud P."/>
            <person name="Haon M."/>
            <person name="Grisel S."/>
            <person name="Petersen M."/>
            <person name="Berrin J.G."/>
            <person name="Delaux P.M."/>
            <person name="Dal Grande F."/>
            <person name="Keller J."/>
        </authorList>
    </citation>
    <scope>NUCLEOTIDE SEQUENCE [LARGE SCALE GENOMIC DNA]</scope>
    <source>
        <strain evidence="4 5">SAG 245.80</strain>
    </source>
</reference>
<organism evidence="4 5">
    <name type="scientific">Elliptochloris bilobata</name>
    <dbReference type="NCBI Taxonomy" id="381761"/>
    <lineage>
        <taxon>Eukaryota</taxon>
        <taxon>Viridiplantae</taxon>
        <taxon>Chlorophyta</taxon>
        <taxon>core chlorophytes</taxon>
        <taxon>Trebouxiophyceae</taxon>
        <taxon>Trebouxiophyceae incertae sedis</taxon>
        <taxon>Elliptochloris clade</taxon>
        <taxon>Elliptochloris</taxon>
    </lineage>
</organism>
<feature type="transmembrane region" description="Helical" evidence="2">
    <location>
        <begin position="104"/>
        <end position="122"/>
    </location>
</feature>